<evidence type="ECO:0000256" key="5">
    <source>
        <dbReference type="ARBA" id="ARBA00023237"/>
    </source>
</evidence>
<keyword evidence="5" id="KW-0998">Cell outer membrane</keyword>
<organism evidence="8 9">
    <name type="scientific">Chitinophaga nivalis</name>
    <dbReference type="NCBI Taxonomy" id="2991709"/>
    <lineage>
        <taxon>Bacteria</taxon>
        <taxon>Pseudomonadati</taxon>
        <taxon>Bacteroidota</taxon>
        <taxon>Chitinophagia</taxon>
        <taxon>Chitinophagales</taxon>
        <taxon>Chitinophagaceae</taxon>
        <taxon>Chitinophaga</taxon>
    </lineage>
</organism>
<proteinExistence type="inferred from homology"/>
<evidence type="ECO:0000256" key="3">
    <source>
        <dbReference type="ARBA" id="ARBA00022729"/>
    </source>
</evidence>
<dbReference type="PROSITE" id="PS51257">
    <property type="entry name" value="PROKAR_LIPOPROTEIN"/>
    <property type="match status" value="1"/>
</dbReference>
<protein>
    <submittedName>
        <fullName evidence="8">RagB/SusD family nutrient uptake outer membrane protein</fullName>
    </submittedName>
</protein>
<gene>
    <name evidence="8" type="ORF">OL497_16135</name>
</gene>
<accession>A0ABT3INT1</accession>
<dbReference type="EMBL" id="JAPDNS010000002">
    <property type="protein sequence ID" value="MCW3485440.1"/>
    <property type="molecule type" value="Genomic_DNA"/>
</dbReference>
<comment type="subcellular location">
    <subcellularLocation>
        <location evidence="1">Cell outer membrane</location>
    </subcellularLocation>
</comment>
<evidence type="ECO:0000313" key="9">
    <source>
        <dbReference type="Proteomes" id="UP001207742"/>
    </source>
</evidence>
<feature type="domain" description="RagB/SusD" evidence="6">
    <location>
        <begin position="268"/>
        <end position="493"/>
    </location>
</feature>
<evidence type="ECO:0000259" key="7">
    <source>
        <dbReference type="Pfam" id="PF14322"/>
    </source>
</evidence>
<evidence type="ECO:0000259" key="6">
    <source>
        <dbReference type="Pfam" id="PF07980"/>
    </source>
</evidence>
<dbReference type="SUPFAM" id="SSF48452">
    <property type="entry name" value="TPR-like"/>
    <property type="match status" value="1"/>
</dbReference>
<evidence type="ECO:0000256" key="1">
    <source>
        <dbReference type="ARBA" id="ARBA00004442"/>
    </source>
</evidence>
<dbReference type="RefSeq" id="WP_264731879.1">
    <property type="nucleotide sequence ID" value="NZ_JAPDNR010000001.1"/>
</dbReference>
<dbReference type="Pfam" id="PF07980">
    <property type="entry name" value="SusD_RagB"/>
    <property type="match status" value="1"/>
</dbReference>
<dbReference type="InterPro" id="IPR011990">
    <property type="entry name" value="TPR-like_helical_dom_sf"/>
</dbReference>
<name>A0ABT3INT1_9BACT</name>
<dbReference type="CDD" id="cd08977">
    <property type="entry name" value="SusD"/>
    <property type="match status" value="1"/>
</dbReference>
<dbReference type="Proteomes" id="UP001207742">
    <property type="component" value="Unassembled WGS sequence"/>
</dbReference>
<dbReference type="Gene3D" id="1.25.40.390">
    <property type="match status" value="1"/>
</dbReference>
<sequence length="493" mass="54582">MKQATSYIQKAVRWGLPAAFLLMSGCGKSFLDTPPQGKQPGEEFWKNAGDAAKAVNAMYANLHEWRQVGFAAVAVESLGSDDTEKGSSPGDASYLTKFDDFTVGATDGQVMDFWKGQYQQINFCNQVLDNVPQISMDENLKNRYLAEAKFIRAYAYFRLVRAYGDVPLRLRVPKDASEYNLPRTDKAEVWAAIEKDLTEAAAVLPPAYGPADLGRATKGAALSLHAKVAMYQKKWANVLGYTNEVTTLGYSLFPNYEQLFRIRNENAPESVFEIQCQFIPGNKDASNSQYSQIQGVRASVGGGWGFNVPTEQLVKAYEPNDPRRDATIIFRGETTPDGDIIPPLGDNPMYNQKSYVPFRLYVTGYNEGADQNVRVIRYAEVLLMQAEAANELGNATLALKSLNAVRARARGGNPAILPDVTTTDQAQLRLAIWQERRVELAMESDRYFDVIRQGRAATLFGPSGFVAGKNELWPVPQNEIDISAGTLTQNKGY</sequence>
<comment type="similarity">
    <text evidence="2">Belongs to the SusD family.</text>
</comment>
<dbReference type="InterPro" id="IPR012944">
    <property type="entry name" value="SusD_RagB_dom"/>
</dbReference>
<evidence type="ECO:0000256" key="2">
    <source>
        <dbReference type="ARBA" id="ARBA00006275"/>
    </source>
</evidence>
<evidence type="ECO:0000313" key="8">
    <source>
        <dbReference type="EMBL" id="MCW3485440.1"/>
    </source>
</evidence>
<keyword evidence="4" id="KW-0472">Membrane</keyword>
<dbReference type="Pfam" id="PF14322">
    <property type="entry name" value="SusD-like_3"/>
    <property type="match status" value="1"/>
</dbReference>
<evidence type="ECO:0000256" key="4">
    <source>
        <dbReference type="ARBA" id="ARBA00023136"/>
    </source>
</evidence>
<feature type="domain" description="SusD-like N-terminal" evidence="7">
    <location>
        <begin position="30"/>
        <end position="228"/>
    </location>
</feature>
<reference evidence="8 9" key="1">
    <citation type="submission" date="2022-10" db="EMBL/GenBank/DDBJ databases">
        <title>Chitinophaga nivalis PC15 sp. nov., isolated from Pyeongchang county, South Korea.</title>
        <authorList>
            <person name="Trinh H.N."/>
        </authorList>
    </citation>
    <scope>NUCLEOTIDE SEQUENCE [LARGE SCALE GENOMIC DNA]</scope>
    <source>
        <strain evidence="8 9">PC14</strain>
    </source>
</reference>
<dbReference type="InterPro" id="IPR033985">
    <property type="entry name" value="SusD-like_N"/>
</dbReference>
<keyword evidence="9" id="KW-1185">Reference proteome</keyword>
<keyword evidence="3" id="KW-0732">Signal</keyword>
<comment type="caution">
    <text evidence="8">The sequence shown here is derived from an EMBL/GenBank/DDBJ whole genome shotgun (WGS) entry which is preliminary data.</text>
</comment>